<protein>
    <submittedName>
        <fullName evidence="1">AAEL001362-PA</fullName>
    </submittedName>
</protein>
<name>Q17LE5_AEDAE</name>
<sequence length="77" mass="8762">MWWIAAAVEASFVGRRAVGYHRYLTNRCTGTGEIIYCNRSQYSCITALTLQKCSTVTWISKNPQLDNERRTMCIVGP</sequence>
<evidence type="ECO:0000313" key="2">
    <source>
        <dbReference type="Proteomes" id="UP000682892"/>
    </source>
</evidence>
<evidence type="ECO:0000313" key="1">
    <source>
        <dbReference type="EMBL" id="EAT47517.1"/>
    </source>
</evidence>
<dbReference type="EMBL" id="CH477216">
    <property type="protein sequence ID" value="EAT47517.1"/>
    <property type="molecule type" value="Genomic_DNA"/>
</dbReference>
<gene>
    <name evidence="1" type="ORF">AaeL_AAEL001362</name>
</gene>
<proteinExistence type="predicted"/>
<accession>Q17LE5</accession>
<reference evidence="1" key="3">
    <citation type="submission" date="2012-09" db="EMBL/GenBank/DDBJ databases">
        <authorList>
            <consortium name="VectorBase"/>
        </authorList>
    </citation>
    <scope>NUCLEOTIDE SEQUENCE</scope>
    <source>
        <strain evidence="1">Liverpool</strain>
    </source>
</reference>
<dbReference type="HOGENOM" id="CLU_2640075_0_0_1"/>
<reference evidence="1" key="2">
    <citation type="journal article" date="2007" name="Science">
        <title>Genome sequence of Aedes aegypti, a major arbovirus vector.</title>
        <authorList>
            <person name="Nene V."/>
            <person name="Wortman J.R."/>
            <person name="Lawson D."/>
            <person name="Haas B."/>
            <person name="Kodira C."/>
            <person name="Tu Z.J."/>
            <person name="Loftus B."/>
            <person name="Xi Z."/>
            <person name="Megy K."/>
            <person name="Grabherr M."/>
            <person name="Ren Q."/>
            <person name="Zdobnov E.M."/>
            <person name="Lobo N.F."/>
            <person name="Campbell K.S."/>
            <person name="Brown S.E."/>
            <person name="Bonaldo M.F."/>
            <person name="Zhu J."/>
            <person name="Sinkins S.P."/>
            <person name="Hogenkamp D.G."/>
            <person name="Amedeo P."/>
            <person name="Arensburger P."/>
            <person name="Atkinson P.W."/>
            <person name="Bidwell S."/>
            <person name="Biedler J."/>
            <person name="Birney E."/>
            <person name="Bruggner R.V."/>
            <person name="Costas J."/>
            <person name="Coy M.R."/>
            <person name="Crabtree J."/>
            <person name="Crawford M."/>
            <person name="Debruyn B."/>
            <person name="Decaprio D."/>
            <person name="Eiglmeier K."/>
            <person name="Eisenstadt E."/>
            <person name="El-Dorry H."/>
            <person name="Gelbart W.M."/>
            <person name="Gomes S.L."/>
            <person name="Hammond M."/>
            <person name="Hannick L.I."/>
            <person name="Hogan J.R."/>
            <person name="Holmes M.H."/>
            <person name="Jaffe D."/>
            <person name="Johnston J.S."/>
            <person name="Kennedy R.C."/>
            <person name="Koo H."/>
            <person name="Kravitz S."/>
            <person name="Kriventseva E.V."/>
            <person name="Kulp D."/>
            <person name="Labutti K."/>
            <person name="Lee E."/>
            <person name="Li S."/>
            <person name="Lovin D.D."/>
            <person name="Mao C."/>
            <person name="Mauceli E."/>
            <person name="Menck C.F."/>
            <person name="Miller J.R."/>
            <person name="Montgomery P."/>
            <person name="Mori A."/>
            <person name="Nascimento A.L."/>
            <person name="Naveira H.F."/>
            <person name="Nusbaum C."/>
            <person name="O'leary S."/>
            <person name="Orvis J."/>
            <person name="Pertea M."/>
            <person name="Quesneville H."/>
            <person name="Reidenbach K.R."/>
            <person name="Rogers Y.H."/>
            <person name="Roth C.W."/>
            <person name="Schneider J.R."/>
            <person name="Schatz M."/>
            <person name="Shumway M."/>
            <person name="Stanke M."/>
            <person name="Stinson E.O."/>
            <person name="Tubio J.M."/>
            <person name="Vanzee J.P."/>
            <person name="Verjovski-Almeida S."/>
            <person name="Werner D."/>
            <person name="White O."/>
            <person name="Wyder S."/>
            <person name="Zeng Q."/>
            <person name="Zhao Q."/>
            <person name="Zhao Y."/>
            <person name="Hill C.A."/>
            <person name="Raikhel A.S."/>
            <person name="Soares M.B."/>
            <person name="Knudson D.L."/>
            <person name="Lee N.H."/>
            <person name="Galagan J."/>
            <person name="Salzberg S.L."/>
            <person name="Paulsen I.T."/>
            <person name="Dimopoulos G."/>
            <person name="Collins F.H."/>
            <person name="Birren B."/>
            <person name="Fraser-Liggett C.M."/>
            <person name="Severson D.W."/>
        </authorList>
    </citation>
    <scope>NUCLEOTIDE SEQUENCE [LARGE SCALE GENOMIC DNA]</scope>
    <source>
        <strain evidence="1">Liverpool</strain>
    </source>
</reference>
<reference evidence="1" key="1">
    <citation type="submission" date="2005-10" db="EMBL/GenBank/DDBJ databases">
        <authorList>
            <person name="Loftus B.J."/>
            <person name="Nene V.M."/>
            <person name="Hannick L.I."/>
            <person name="Bidwell S."/>
            <person name="Haas B."/>
            <person name="Amedeo P."/>
            <person name="Orvis J."/>
            <person name="Wortman J.R."/>
            <person name="White O.R."/>
            <person name="Salzberg S."/>
            <person name="Shumway M."/>
            <person name="Koo H."/>
            <person name="Zhao Y."/>
            <person name="Holmes M."/>
            <person name="Miller J."/>
            <person name="Schatz M."/>
            <person name="Pop M."/>
            <person name="Pai G."/>
            <person name="Utterback T."/>
            <person name="Rogers Y.-H."/>
            <person name="Kravitz S."/>
            <person name="Fraser C.M."/>
        </authorList>
    </citation>
    <scope>NUCLEOTIDE SEQUENCE</scope>
    <source>
        <strain evidence="1">Liverpool</strain>
    </source>
</reference>
<dbReference type="AlphaFoldDB" id="Q17LE5"/>
<dbReference type="PaxDb" id="7159-AAEL001362-PA"/>
<organism evidence="1 2">
    <name type="scientific">Aedes aegypti</name>
    <name type="common">Yellowfever mosquito</name>
    <name type="synonym">Culex aegypti</name>
    <dbReference type="NCBI Taxonomy" id="7159"/>
    <lineage>
        <taxon>Eukaryota</taxon>
        <taxon>Metazoa</taxon>
        <taxon>Ecdysozoa</taxon>
        <taxon>Arthropoda</taxon>
        <taxon>Hexapoda</taxon>
        <taxon>Insecta</taxon>
        <taxon>Pterygota</taxon>
        <taxon>Neoptera</taxon>
        <taxon>Endopterygota</taxon>
        <taxon>Diptera</taxon>
        <taxon>Nematocera</taxon>
        <taxon>Culicoidea</taxon>
        <taxon>Culicidae</taxon>
        <taxon>Culicinae</taxon>
        <taxon>Aedini</taxon>
        <taxon>Aedes</taxon>
        <taxon>Stegomyia</taxon>
    </lineage>
</organism>
<dbReference type="Proteomes" id="UP000682892">
    <property type="component" value="Unassembled WGS sequence"/>
</dbReference>